<dbReference type="InterPro" id="IPR005123">
    <property type="entry name" value="Oxoglu/Fe-dep_dioxygenase_dom"/>
</dbReference>
<feature type="region of interest" description="Disordered" evidence="2">
    <location>
        <begin position="1"/>
        <end position="34"/>
    </location>
</feature>
<reference evidence="4" key="2">
    <citation type="submission" date="2021-02" db="EMBL/GenBank/DDBJ databases">
        <title>Aspergillus puulaauensis MK2 genome sequence.</title>
        <authorList>
            <person name="Futagami T."/>
            <person name="Mori K."/>
            <person name="Kadooka C."/>
            <person name="Tanaka T."/>
        </authorList>
    </citation>
    <scope>NUCLEOTIDE SEQUENCE</scope>
    <source>
        <strain evidence="4">MK2</strain>
    </source>
</reference>
<evidence type="ECO:0000256" key="1">
    <source>
        <dbReference type="RuleBase" id="RU003682"/>
    </source>
</evidence>
<proteinExistence type="inferred from homology"/>
<comment type="similarity">
    <text evidence="1">Belongs to the iron/ascorbate-dependent oxidoreductase family.</text>
</comment>
<accession>A0A7R7XR94</accession>
<keyword evidence="1" id="KW-0560">Oxidoreductase</keyword>
<dbReference type="GeneID" id="64976171"/>
<sequence length="466" mass="51554">MGNKKTGPDVFGKALEDTLAGSKSERRSSSTRSLSQTALLEAYNELEKRIKRPFACGGTINITDNQDSRPKAKKQKRNAIPGKTSPPVRLFWATETGATAHKLVLPADSTSVLQKLIKDCVPATFGRGKKDVLDPEYRRAVKMDPNNFATSFHPANFGIVENVERILLPRINTEKQNSLGFRKLRVELYSLNVYSGPSGLFRKHVDTPRSKSQIGSLVVCLPSKFKGGRLTVQHARQHSKFDWSTLSDAAIQWAAFYSDCKHEIETVTEGERLTLTYNLYVTEPLGVFSAPNNIIQPKSLPLYGFLEGLIAEPAFMRLGGVLGVYCSHAYPHSSEHASDMLPIGLKGADLVVYSVLESLGMKVKVLPVLNKNQGPVKTVGKKLWGCSMNHQEVDWGYYTIDKLLDGAWDAYRTKDITWISNPKHLELALAYPTYGNEPSLDTAYSYAAILAIIPPFDQRSGSAESS</sequence>
<dbReference type="InterPro" id="IPR044862">
    <property type="entry name" value="Pro_4_hyd_alph_FE2OG_OXY"/>
</dbReference>
<evidence type="ECO:0000256" key="2">
    <source>
        <dbReference type="SAM" id="MobiDB-lite"/>
    </source>
</evidence>
<dbReference type="Proteomes" id="UP000654913">
    <property type="component" value="Chromosome 5"/>
</dbReference>
<dbReference type="GO" id="GO:0046872">
    <property type="term" value="F:metal ion binding"/>
    <property type="evidence" value="ECO:0007669"/>
    <property type="project" value="UniProtKB-KW"/>
</dbReference>
<organism evidence="4 5">
    <name type="scientific">Aspergillus puulaauensis</name>
    <dbReference type="NCBI Taxonomy" id="1220207"/>
    <lineage>
        <taxon>Eukaryota</taxon>
        <taxon>Fungi</taxon>
        <taxon>Dikarya</taxon>
        <taxon>Ascomycota</taxon>
        <taxon>Pezizomycotina</taxon>
        <taxon>Eurotiomycetes</taxon>
        <taxon>Eurotiomycetidae</taxon>
        <taxon>Eurotiales</taxon>
        <taxon>Aspergillaceae</taxon>
        <taxon>Aspergillus</taxon>
    </lineage>
</organism>
<evidence type="ECO:0000313" key="4">
    <source>
        <dbReference type="EMBL" id="BCS26166.1"/>
    </source>
</evidence>
<protein>
    <recommendedName>
        <fullName evidence="3">Fe2OG dioxygenase domain-containing protein</fullName>
    </recommendedName>
</protein>
<name>A0A7R7XR94_9EURO</name>
<dbReference type="PANTHER" id="PTHR33099">
    <property type="entry name" value="FE2OG DIOXYGENASE DOMAIN-CONTAINING PROTEIN"/>
    <property type="match status" value="1"/>
</dbReference>
<gene>
    <name evidence="4" type="ORF">APUU_50877S</name>
</gene>
<keyword evidence="1" id="KW-0479">Metal-binding</keyword>
<dbReference type="PANTHER" id="PTHR33099:SF14">
    <property type="entry name" value="PROLYL 4-HYDROXYLASE ALPHA SUBUNIT FE(2+) 2OG DIOXYGENASE DOMAIN-CONTAINING PROTEIN"/>
    <property type="match status" value="1"/>
</dbReference>
<keyword evidence="5" id="KW-1185">Reference proteome</keyword>
<dbReference type="GO" id="GO:0016491">
    <property type="term" value="F:oxidoreductase activity"/>
    <property type="evidence" value="ECO:0007669"/>
    <property type="project" value="UniProtKB-KW"/>
</dbReference>
<evidence type="ECO:0000313" key="5">
    <source>
        <dbReference type="Proteomes" id="UP000654913"/>
    </source>
</evidence>
<dbReference type="OrthoDB" id="27483at2759"/>
<dbReference type="RefSeq" id="XP_041558360.1">
    <property type="nucleotide sequence ID" value="XM_041705922.1"/>
</dbReference>
<reference evidence="4" key="1">
    <citation type="submission" date="2021-01" db="EMBL/GenBank/DDBJ databases">
        <authorList>
            <consortium name="Aspergillus puulaauensis MK2 genome sequencing consortium"/>
            <person name="Kazuki M."/>
            <person name="Futagami T."/>
        </authorList>
    </citation>
    <scope>NUCLEOTIDE SEQUENCE</scope>
    <source>
        <strain evidence="4">MK2</strain>
    </source>
</reference>
<evidence type="ECO:0000259" key="3">
    <source>
        <dbReference type="PROSITE" id="PS51471"/>
    </source>
</evidence>
<dbReference type="Pfam" id="PF13640">
    <property type="entry name" value="2OG-FeII_Oxy_3"/>
    <property type="match status" value="1"/>
</dbReference>
<dbReference type="KEGG" id="apuu:APUU_50877S"/>
<feature type="domain" description="Fe2OG dioxygenase" evidence="3">
    <location>
        <begin position="185"/>
        <end position="281"/>
    </location>
</feature>
<keyword evidence="1" id="KW-0408">Iron</keyword>
<dbReference type="EMBL" id="AP024447">
    <property type="protein sequence ID" value="BCS26166.1"/>
    <property type="molecule type" value="Genomic_DNA"/>
</dbReference>
<feature type="region of interest" description="Disordered" evidence="2">
    <location>
        <begin position="57"/>
        <end position="86"/>
    </location>
</feature>
<dbReference type="Gene3D" id="2.60.120.620">
    <property type="entry name" value="q2cbj1_9rhob like domain"/>
    <property type="match status" value="1"/>
</dbReference>
<dbReference type="PROSITE" id="PS51471">
    <property type="entry name" value="FE2OG_OXY"/>
    <property type="match status" value="1"/>
</dbReference>
<dbReference type="AlphaFoldDB" id="A0A7R7XR94"/>